<name>A0AAD5QPR8_PARTN</name>
<dbReference type="AlphaFoldDB" id="A0AAD5QPR8"/>
<organism evidence="1 2">
    <name type="scientific">Parelaphostrongylus tenuis</name>
    <name type="common">Meningeal worm</name>
    <dbReference type="NCBI Taxonomy" id="148309"/>
    <lineage>
        <taxon>Eukaryota</taxon>
        <taxon>Metazoa</taxon>
        <taxon>Ecdysozoa</taxon>
        <taxon>Nematoda</taxon>
        <taxon>Chromadorea</taxon>
        <taxon>Rhabditida</taxon>
        <taxon>Rhabditina</taxon>
        <taxon>Rhabditomorpha</taxon>
        <taxon>Strongyloidea</taxon>
        <taxon>Metastrongylidae</taxon>
        <taxon>Parelaphostrongylus</taxon>
    </lineage>
</organism>
<keyword evidence="2" id="KW-1185">Reference proteome</keyword>
<evidence type="ECO:0000313" key="2">
    <source>
        <dbReference type="Proteomes" id="UP001196413"/>
    </source>
</evidence>
<proteinExistence type="predicted"/>
<reference evidence="1" key="1">
    <citation type="submission" date="2021-06" db="EMBL/GenBank/DDBJ databases">
        <title>Parelaphostrongylus tenuis whole genome reference sequence.</title>
        <authorList>
            <person name="Garwood T.J."/>
            <person name="Larsen P.A."/>
            <person name="Fountain-Jones N.M."/>
            <person name="Garbe J.R."/>
            <person name="Macchietto M.G."/>
            <person name="Kania S.A."/>
            <person name="Gerhold R.W."/>
            <person name="Richards J.E."/>
            <person name="Wolf T.M."/>
        </authorList>
    </citation>
    <scope>NUCLEOTIDE SEQUENCE</scope>
    <source>
        <strain evidence="1">MNPRO001-30</strain>
        <tissue evidence="1">Meninges</tissue>
    </source>
</reference>
<evidence type="ECO:0000313" key="1">
    <source>
        <dbReference type="EMBL" id="KAJ1359833.1"/>
    </source>
</evidence>
<accession>A0AAD5QPR8</accession>
<comment type="caution">
    <text evidence="1">The sequence shown here is derived from an EMBL/GenBank/DDBJ whole genome shotgun (WGS) entry which is preliminary data.</text>
</comment>
<dbReference type="Proteomes" id="UP001196413">
    <property type="component" value="Unassembled WGS sequence"/>
</dbReference>
<gene>
    <name evidence="1" type="ORF">KIN20_018646</name>
</gene>
<dbReference type="EMBL" id="JAHQIW010003718">
    <property type="protein sequence ID" value="KAJ1359833.1"/>
    <property type="molecule type" value="Genomic_DNA"/>
</dbReference>
<protein>
    <submittedName>
        <fullName evidence="1">Uncharacterized protein</fullName>
    </submittedName>
</protein>
<sequence length="56" mass="6651">MVFTSCEDLSTYFKWYIADRAYEIPWLPEATLQRRFQALRCRFQGMDFGDGALTAY</sequence>